<dbReference type="InterPro" id="IPR011989">
    <property type="entry name" value="ARM-like"/>
</dbReference>
<evidence type="ECO:0000256" key="1">
    <source>
        <dbReference type="SAM" id="MobiDB-lite"/>
    </source>
</evidence>
<dbReference type="InterPro" id="IPR016024">
    <property type="entry name" value="ARM-type_fold"/>
</dbReference>
<keyword evidence="2" id="KW-0812">Transmembrane</keyword>
<reference evidence="3 4" key="1">
    <citation type="journal article" date="2013" name="Curr. Biol.">
        <title>The Genome of the Foraminiferan Reticulomyxa filosa.</title>
        <authorList>
            <person name="Glockner G."/>
            <person name="Hulsmann N."/>
            <person name="Schleicher M."/>
            <person name="Noegel A.A."/>
            <person name="Eichinger L."/>
            <person name="Gallinger C."/>
            <person name="Pawlowski J."/>
            <person name="Sierra R."/>
            <person name="Euteneuer U."/>
            <person name="Pillet L."/>
            <person name="Moustafa A."/>
            <person name="Platzer M."/>
            <person name="Groth M."/>
            <person name="Szafranski K."/>
            <person name="Schliwa M."/>
        </authorList>
    </citation>
    <scope>NUCLEOTIDE SEQUENCE [LARGE SCALE GENOMIC DNA]</scope>
</reference>
<dbReference type="AlphaFoldDB" id="X6LNJ2"/>
<feature type="region of interest" description="Disordered" evidence="1">
    <location>
        <begin position="64"/>
        <end position="85"/>
    </location>
</feature>
<accession>X6LNJ2</accession>
<sequence length="346" mass="39678">MCVYEYKYVEPNKKYFGVIPREEWESFEKVLMTLLTQESEHTVYTAISQAVGVFASRVVYEDNNGDTNEQQSRVHTGDEEDSDGKDAHQLMKLLLPMRKSLQEAKDNTAYNSLNQLFARICQAIEEEFVQYFPQVIPHLLKSASIDAGHILRPDEQSPADANFHVLTIHLRGVGDAAVSLNPISLEEKTTACQILYQLAHDQPLVVSATHILFILLKSIVIGMQDAKSKKSNSNNDITSSSSYSLTDEHVQQMQKIVQFIWDPFKDAIISERDLCSYCHYCKSWPKYIYLYMYMYIFCFCFLLLLLFIYSIYFDFAWFGLTCCSVRDAGSDTLQRKNVAFGEKTIG</sequence>
<evidence type="ECO:0000313" key="4">
    <source>
        <dbReference type="Proteomes" id="UP000023152"/>
    </source>
</evidence>
<feature type="transmembrane region" description="Helical" evidence="2">
    <location>
        <begin position="290"/>
        <end position="312"/>
    </location>
</feature>
<evidence type="ECO:0000313" key="3">
    <source>
        <dbReference type="EMBL" id="ETO03493.1"/>
    </source>
</evidence>
<dbReference type="SUPFAM" id="SSF48371">
    <property type="entry name" value="ARM repeat"/>
    <property type="match status" value="1"/>
</dbReference>
<proteinExistence type="predicted"/>
<keyword evidence="2" id="KW-1133">Transmembrane helix</keyword>
<dbReference type="Proteomes" id="UP000023152">
    <property type="component" value="Unassembled WGS sequence"/>
</dbReference>
<keyword evidence="4" id="KW-1185">Reference proteome</keyword>
<feature type="compositionally biased region" description="Polar residues" evidence="1">
    <location>
        <begin position="65"/>
        <end position="74"/>
    </location>
</feature>
<dbReference type="Gene3D" id="1.25.10.10">
    <property type="entry name" value="Leucine-rich Repeat Variant"/>
    <property type="match status" value="1"/>
</dbReference>
<gene>
    <name evidence="3" type="ORF">RFI_33912</name>
</gene>
<keyword evidence="2" id="KW-0472">Membrane</keyword>
<comment type="caution">
    <text evidence="3">The sequence shown here is derived from an EMBL/GenBank/DDBJ whole genome shotgun (WGS) entry which is preliminary data.</text>
</comment>
<name>X6LNJ2_RETFI</name>
<dbReference type="EMBL" id="ASPP01033161">
    <property type="protein sequence ID" value="ETO03493.1"/>
    <property type="molecule type" value="Genomic_DNA"/>
</dbReference>
<protein>
    <submittedName>
        <fullName evidence="3">Karyopherin beta</fullName>
    </submittedName>
</protein>
<evidence type="ECO:0000256" key="2">
    <source>
        <dbReference type="SAM" id="Phobius"/>
    </source>
</evidence>
<dbReference type="OrthoDB" id="1698591at2759"/>
<organism evidence="3 4">
    <name type="scientific">Reticulomyxa filosa</name>
    <dbReference type="NCBI Taxonomy" id="46433"/>
    <lineage>
        <taxon>Eukaryota</taxon>
        <taxon>Sar</taxon>
        <taxon>Rhizaria</taxon>
        <taxon>Retaria</taxon>
        <taxon>Foraminifera</taxon>
        <taxon>Monothalamids</taxon>
        <taxon>Reticulomyxidae</taxon>
        <taxon>Reticulomyxa</taxon>
    </lineage>
</organism>